<sequence length="249" mass="28890">KSWKDFLVGWHDEGVSYEEMSARCLAMGHEISPRAISRLLALPLEIVKTPYTPRSSTIPPDKLEVVKQYIVDLYEEDDEVRMTEILLGIERKFGLRVTEYPVDRIRKEAGLGAESTRYGHSVREANRAPRVAWCRAQKAAEATFRKHVFTDESMVQLDPNSRFVWVHSTARHRRIKSKFKHPQKVLIWGGISWKGVTTLEIFNGSCRVDAPEYCKILRDGYVEWERKNYRGRATLVQDNARSHTARMTR</sequence>
<feature type="non-terminal residue" evidence="1">
    <location>
        <position position="1"/>
    </location>
</feature>
<dbReference type="GO" id="GO:0003676">
    <property type="term" value="F:nucleic acid binding"/>
    <property type="evidence" value="ECO:0007669"/>
    <property type="project" value="InterPro"/>
</dbReference>
<dbReference type="PANTHER" id="PTHR23022">
    <property type="entry name" value="TRANSPOSABLE ELEMENT-RELATED"/>
    <property type="match status" value="1"/>
</dbReference>
<gene>
    <name evidence="1" type="ORF">PFISCL1PPCAC_12969</name>
</gene>
<keyword evidence="2" id="KW-1185">Reference proteome</keyword>
<reference evidence="1" key="1">
    <citation type="submission" date="2023-10" db="EMBL/GenBank/DDBJ databases">
        <title>Genome assembly of Pristionchus species.</title>
        <authorList>
            <person name="Yoshida K."/>
            <person name="Sommer R.J."/>
        </authorList>
    </citation>
    <scope>NUCLEOTIDE SEQUENCE</scope>
    <source>
        <strain evidence="1">RS5133</strain>
    </source>
</reference>
<dbReference type="AlphaFoldDB" id="A0AAV5VUL1"/>
<dbReference type="InterPro" id="IPR052338">
    <property type="entry name" value="Transposase_5"/>
</dbReference>
<evidence type="ECO:0000313" key="1">
    <source>
        <dbReference type="EMBL" id="GMT21672.1"/>
    </source>
</evidence>
<feature type="non-terminal residue" evidence="1">
    <location>
        <position position="249"/>
    </location>
</feature>
<dbReference type="Proteomes" id="UP001432322">
    <property type="component" value="Unassembled WGS sequence"/>
</dbReference>
<dbReference type="EMBL" id="BTSY01000004">
    <property type="protein sequence ID" value="GMT21672.1"/>
    <property type="molecule type" value="Genomic_DNA"/>
</dbReference>
<evidence type="ECO:0008006" key="3">
    <source>
        <dbReference type="Google" id="ProtNLM"/>
    </source>
</evidence>
<evidence type="ECO:0000313" key="2">
    <source>
        <dbReference type="Proteomes" id="UP001432322"/>
    </source>
</evidence>
<protein>
    <recommendedName>
        <fullName evidence="3">Transposase</fullName>
    </recommendedName>
</protein>
<dbReference type="PANTHER" id="PTHR23022:SF135">
    <property type="entry name" value="SI:DKEY-77F5.3"/>
    <property type="match status" value="1"/>
</dbReference>
<comment type="caution">
    <text evidence="1">The sequence shown here is derived from an EMBL/GenBank/DDBJ whole genome shotgun (WGS) entry which is preliminary data.</text>
</comment>
<accession>A0AAV5VUL1</accession>
<dbReference type="Gene3D" id="3.30.420.10">
    <property type="entry name" value="Ribonuclease H-like superfamily/Ribonuclease H"/>
    <property type="match status" value="1"/>
</dbReference>
<organism evidence="1 2">
    <name type="scientific">Pristionchus fissidentatus</name>
    <dbReference type="NCBI Taxonomy" id="1538716"/>
    <lineage>
        <taxon>Eukaryota</taxon>
        <taxon>Metazoa</taxon>
        <taxon>Ecdysozoa</taxon>
        <taxon>Nematoda</taxon>
        <taxon>Chromadorea</taxon>
        <taxon>Rhabditida</taxon>
        <taxon>Rhabditina</taxon>
        <taxon>Diplogasteromorpha</taxon>
        <taxon>Diplogasteroidea</taxon>
        <taxon>Neodiplogasteridae</taxon>
        <taxon>Pristionchus</taxon>
    </lineage>
</organism>
<name>A0AAV5VUL1_9BILA</name>
<proteinExistence type="predicted"/>
<dbReference type="InterPro" id="IPR036397">
    <property type="entry name" value="RNaseH_sf"/>
</dbReference>